<dbReference type="Gene3D" id="2.30.30.940">
    <property type="match status" value="1"/>
</dbReference>
<dbReference type="InterPro" id="IPR014862">
    <property type="entry name" value="TrwC"/>
</dbReference>
<dbReference type="InterPro" id="IPR027417">
    <property type="entry name" value="P-loop_NTPase"/>
</dbReference>
<dbReference type="SUPFAM" id="SSF55464">
    <property type="entry name" value="Origin of replication-binding domain, RBD-like"/>
    <property type="match status" value="1"/>
</dbReference>
<evidence type="ECO:0000313" key="4">
    <source>
        <dbReference type="Proteomes" id="UP000070226"/>
    </source>
</evidence>
<dbReference type="EMBL" id="LRQT01000030">
    <property type="protein sequence ID" value="KXA64236.1"/>
    <property type="molecule type" value="Genomic_DNA"/>
</dbReference>
<dbReference type="InterPro" id="IPR050534">
    <property type="entry name" value="Coronavir_polyprotein_1ab"/>
</dbReference>
<dbReference type="CDD" id="cd18809">
    <property type="entry name" value="SF1_C_RecD"/>
    <property type="match status" value="1"/>
</dbReference>
<dbReference type="Proteomes" id="UP000070226">
    <property type="component" value="Unassembled WGS sequence"/>
</dbReference>
<proteinExistence type="predicted"/>
<dbReference type="PANTHER" id="PTHR43788">
    <property type="entry name" value="DNA2/NAM7 HELICASE FAMILY MEMBER"/>
    <property type="match status" value="1"/>
</dbReference>
<evidence type="ECO:0000313" key="3">
    <source>
        <dbReference type="EMBL" id="KXA64236.1"/>
    </source>
</evidence>
<dbReference type="CDD" id="cd17933">
    <property type="entry name" value="DEXSc_RecD-like"/>
    <property type="match status" value="1"/>
</dbReference>
<evidence type="ECO:0000259" key="2">
    <source>
        <dbReference type="Pfam" id="PF08751"/>
    </source>
</evidence>
<organism evidence="3">
    <name type="scientific">Veillonella atypica</name>
    <dbReference type="NCBI Taxonomy" id="39777"/>
    <lineage>
        <taxon>Bacteria</taxon>
        <taxon>Bacillati</taxon>
        <taxon>Bacillota</taxon>
        <taxon>Negativicutes</taxon>
        <taxon>Veillonellales</taxon>
        <taxon>Veillonellaceae</taxon>
        <taxon>Veillonella</taxon>
    </lineage>
</organism>
<feature type="domain" description="TrwC relaxase" evidence="2">
    <location>
        <begin position="12"/>
        <end position="288"/>
    </location>
</feature>
<dbReference type="Gene3D" id="3.40.50.300">
    <property type="entry name" value="P-loop containing nucleotide triphosphate hydrolases"/>
    <property type="match status" value="2"/>
</dbReference>
<dbReference type="PATRIC" id="fig|39777.7.peg.1022"/>
<dbReference type="NCBIfam" id="NF041492">
    <property type="entry name" value="MobF"/>
    <property type="match status" value="1"/>
</dbReference>
<evidence type="ECO:0000259" key="1">
    <source>
        <dbReference type="Pfam" id="PF01443"/>
    </source>
</evidence>
<dbReference type="SUPFAM" id="SSF52540">
    <property type="entry name" value="P-loop containing nucleoside triphosphate hydrolases"/>
    <property type="match status" value="2"/>
</dbReference>
<accession>A0A133S4N5</accession>
<dbReference type="RefSeq" id="WP_060807558.1">
    <property type="nucleotide sequence ID" value="NZ_KQ958076.1"/>
</dbReference>
<reference evidence="3 4" key="1">
    <citation type="submission" date="2016-01" db="EMBL/GenBank/DDBJ databases">
        <authorList>
            <person name="Oliw E.H."/>
        </authorList>
    </citation>
    <scope>NUCLEOTIDE SEQUENCE [LARGE SCALE GENOMIC DNA]</scope>
    <source>
        <strain evidence="3 4">CMW7756B</strain>
    </source>
</reference>
<dbReference type="GO" id="GO:0005524">
    <property type="term" value="F:ATP binding"/>
    <property type="evidence" value="ECO:0007669"/>
    <property type="project" value="InterPro"/>
</dbReference>
<gene>
    <name evidence="3" type="ORF">HMPREF3233_01053</name>
</gene>
<dbReference type="AlphaFoldDB" id="A0A133S4N5"/>
<feature type="domain" description="(+)RNA virus helicase C-terminal" evidence="1">
    <location>
        <begin position="718"/>
        <end position="816"/>
    </location>
</feature>
<dbReference type="Pfam" id="PF08751">
    <property type="entry name" value="TrwC"/>
    <property type="match status" value="1"/>
</dbReference>
<protein>
    <submittedName>
        <fullName evidence="3">Conjugative relaxase domain protein</fullName>
    </submittedName>
</protein>
<dbReference type="Pfam" id="PF01443">
    <property type="entry name" value="Viral_helicase1"/>
    <property type="match status" value="1"/>
</dbReference>
<dbReference type="InterPro" id="IPR027351">
    <property type="entry name" value="(+)RNA_virus_helicase_core_dom"/>
</dbReference>
<comment type="caution">
    <text evidence="3">The sequence shown here is derived from an EMBL/GenBank/DDBJ whole genome shotgun (WGS) entry which is preliminary data.</text>
</comment>
<sequence length="861" mass="97885">MVTTSNVSTIQAGQYYNKDDYYSRTITHEDFWFGKGLLSPIGDDIPNPCKSTITPLSQDNYEQKVNTLKDELTPDAKKLAIDLTFSPPKSISIAMLNPALKYDLLDAHNQAVKNVLTFVESNYVVWRKHTNKDNRTENVKTKNALFACLQHRVSREQDPQLHTHCLLFRKTMINGKIMTIEDRFIHSNQYLFSLMYDNELSKALQEKRIPLRESTSNDQKNIHFEIEGINDTLIDHFSKRKYQIQDYQANQGFSNTWDGAHAAGLASRRPKPLEGLATLEKEWRKSIDNLGGFVINKSTHHKDASRLLKINDILKKSIDQLQEKSYAFSKSDLMIEVYKQGIMLGITVSEFENIFEHHLQSTLIQVGFRQLNNEIYFTTPKNLARAKYIDSLLLSPQIENYSTLDQNDANSKIDILSSNLKLAQGWELSKGQKEAINLMLSSSNKYIAVEGIAGSGKTTMLEQAKLLYEAQGVNVIGMAFTGKAAEAMESEAAIPSHTIHKYLNDLSPTTTHNSWDFSSVKKAETPEVWVVDESSMLTDHLLSNILEASEKRNAKVVFLGDPNQLLPIGTGNAFARMTRKDNEQVPTVRMMEINRQEEGSNLRKTVEALSGKFENIEKQSPLSYIDDSIKEIPQRQYRLNSVIHEYCNYTVEQQDKSAILVARNNDRNEINSEIHNRLVEKGTLKNECLLTSVNQYGIESSNPYAIGEKVIFTKNDYKLKDTNGETVGIKNGQLGKIININGPKITVQTNTNQNVMFDTREYKHFDYGYAMTTFKAQGITVDNALIVHDSTQKNSNTRNKIYVDVSRAKKSVKIFTDDKEALVKQAKRFQQKITSSTFTPYITKGKERKTIHVSKEKSKEI</sequence>
<dbReference type="Pfam" id="PF13604">
    <property type="entry name" value="AAA_30"/>
    <property type="match status" value="1"/>
</dbReference>
<name>A0A133S4N5_9FIRM</name>